<dbReference type="PANTHER" id="PTHR43415">
    <property type="entry name" value="SPERMIDINE N(1)-ACETYLTRANSFERASE"/>
    <property type="match status" value="1"/>
</dbReference>
<proteinExistence type="predicted"/>
<feature type="domain" description="N-acetyltransferase" evidence="1">
    <location>
        <begin position="2"/>
        <end position="161"/>
    </location>
</feature>
<comment type="caution">
    <text evidence="2">The sequence shown here is derived from an EMBL/GenBank/DDBJ whole genome shotgun (WGS) entry which is preliminary data.</text>
</comment>
<dbReference type="Gene3D" id="3.40.630.30">
    <property type="match status" value="1"/>
</dbReference>
<organism evidence="2 3">
    <name type="scientific">Fulvivirga kasyanovii</name>
    <dbReference type="NCBI Taxonomy" id="396812"/>
    <lineage>
        <taxon>Bacteria</taxon>
        <taxon>Pseudomonadati</taxon>
        <taxon>Bacteroidota</taxon>
        <taxon>Cytophagia</taxon>
        <taxon>Cytophagales</taxon>
        <taxon>Fulvivirgaceae</taxon>
        <taxon>Fulvivirga</taxon>
    </lineage>
</organism>
<dbReference type="PROSITE" id="PS51186">
    <property type="entry name" value="GNAT"/>
    <property type="match status" value="1"/>
</dbReference>
<dbReference type="Proteomes" id="UP000798808">
    <property type="component" value="Unassembled WGS sequence"/>
</dbReference>
<keyword evidence="3" id="KW-1185">Reference proteome</keyword>
<protein>
    <submittedName>
        <fullName evidence="2">N-acetyltransferase</fullName>
    </submittedName>
</protein>
<dbReference type="PANTHER" id="PTHR43415:SF5">
    <property type="entry name" value="ACETYLTRANSFERASE"/>
    <property type="match status" value="1"/>
</dbReference>
<dbReference type="Pfam" id="PF00583">
    <property type="entry name" value="Acetyltransf_1"/>
    <property type="match status" value="1"/>
</dbReference>
<evidence type="ECO:0000259" key="1">
    <source>
        <dbReference type="PROSITE" id="PS51186"/>
    </source>
</evidence>
<dbReference type="SUPFAM" id="SSF55729">
    <property type="entry name" value="Acyl-CoA N-acyltransferases (Nat)"/>
    <property type="match status" value="1"/>
</dbReference>
<dbReference type="EMBL" id="SMLW01000330">
    <property type="protein sequence ID" value="MTI23919.1"/>
    <property type="molecule type" value="Genomic_DNA"/>
</dbReference>
<evidence type="ECO:0000313" key="3">
    <source>
        <dbReference type="Proteomes" id="UP000798808"/>
    </source>
</evidence>
<sequence length="174" mass="20025">MIKLVPFGPEDFTRLISWIDSKKLLITIAGDFFTFPLTVDQLRNYLEEENSYAFNIADNDTIMGHAEIILSAEGTYKIDKLIIGEASNRGKGIGQQVINRLLNYCFTILNAEVVELNVFGWNIGGIRCYEKCGFTLNRNKKTTFAYDTEKWTALNMTINKDEWLNRESLKYETK</sequence>
<evidence type="ECO:0000313" key="2">
    <source>
        <dbReference type="EMBL" id="MTI23919.1"/>
    </source>
</evidence>
<dbReference type="InterPro" id="IPR000182">
    <property type="entry name" value="GNAT_dom"/>
</dbReference>
<reference evidence="2 3" key="1">
    <citation type="submission" date="2019-02" db="EMBL/GenBank/DDBJ databases">
        <authorList>
            <person name="Goldberg S.R."/>
            <person name="Haltli B.A."/>
            <person name="Correa H."/>
            <person name="Russell K.G."/>
        </authorList>
    </citation>
    <scope>NUCLEOTIDE SEQUENCE [LARGE SCALE GENOMIC DNA]</scope>
    <source>
        <strain evidence="2 3">JCM 16186</strain>
    </source>
</reference>
<gene>
    <name evidence="2" type="ORF">E1163_03040</name>
</gene>
<name>A0ABW9RIQ1_9BACT</name>
<dbReference type="InterPro" id="IPR016181">
    <property type="entry name" value="Acyl_CoA_acyltransferase"/>
</dbReference>
<accession>A0ABW9RIQ1</accession>
<dbReference type="RefSeq" id="WP_155169339.1">
    <property type="nucleotide sequence ID" value="NZ_BAAAFL010000053.1"/>
</dbReference>